<evidence type="ECO:0000256" key="8">
    <source>
        <dbReference type="ARBA" id="ARBA00023170"/>
    </source>
</evidence>
<keyword evidence="9 10" id="KW-0998">Cell outer membrane</keyword>
<gene>
    <name evidence="14" type="ORF">EV671_100140</name>
</gene>
<dbReference type="Proteomes" id="UP000295110">
    <property type="component" value="Unassembled WGS sequence"/>
</dbReference>
<evidence type="ECO:0000256" key="1">
    <source>
        <dbReference type="ARBA" id="ARBA00004571"/>
    </source>
</evidence>
<proteinExistence type="inferred from homology"/>
<name>A0A4R3VMB6_ROSSA</name>
<dbReference type="Pfam" id="PF07715">
    <property type="entry name" value="Plug"/>
    <property type="match status" value="1"/>
</dbReference>
<dbReference type="GO" id="GO:0009279">
    <property type="term" value="C:cell outer membrane"/>
    <property type="evidence" value="ECO:0007669"/>
    <property type="project" value="UniProtKB-SubCell"/>
</dbReference>
<dbReference type="Pfam" id="PF00593">
    <property type="entry name" value="TonB_dep_Rec_b-barrel"/>
    <property type="match status" value="1"/>
</dbReference>
<dbReference type="Gene3D" id="2.40.170.20">
    <property type="entry name" value="TonB-dependent receptor, beta-barrel domain"/>
    <property type="match status" value="1"/>
</dbReference>
<dbReference type="InterPro" id="IPR036942">
    <property type="entry name" value="Beta-barrel_TonB_sf"/>
</dbReference>
<evidence type="ECO:0000259" key="12">
    <source>
        <dbReference type="Pfam" id="PF00593"/>
    </source>
</evidence>
<feature type="domain" description="TonB-dependent receptor plug" evidence="13">
    <location>
        <begin position="34"/>
        <end position="148"/>
    </location>
</feature>
<protein>
    <submittedName>
        <fullName evidence="14">Iron complex outermembrane receptor protein</fullName>
    </submittedName>
</protein>
<keyword evidence="6 11" id="KW-0798">TonB box</keyword>
<evidence type="ECO:0000313" key="15">
    <source>
        <dbReference type="Proteomes" id="UP000295110"/>
    </source>
</evidence>
<keyword evidence="4 10" id="KW-1134">Transmembrane beta strand</keyword>
<dbReference type="PANTHER" id="PTHR47234:SF2">
    <property type="entry name" value="TONB-DEPENDENT RECEPTOR"/>
    <property type="match status" value="1"/>
</dbReference>
<evidence type="ECO:0000256" key="11">
    <source>
        <dbReference type="RuleBase" id="RU003357"/>
    </source>
</evidence>
<comment type="subcellular location">
    <subcellularLocation>
        <location evidence="1 10">Cell outer membrane</location>
        <topology evidence="1 10">Multi-pass membrane protein</topology>
    </subcellularLocation>
</comment>
<dbReference type="PANTHER" id="PTHR47234">
    <property type="match status" value="1"/>
</dbReference>
<keyword evidence="3 10" id="KW-0813">Transport</keyword>
<dbReference type="EMBL" id="SMBU01000001">
    <property type="protein sequence ID" value="TCV04285.1"/>
    <property type="molecule type" value="Genomic_DNA"/>
</dbReference>
<evidence type="ECO:0000256" key="4">
    <source>
        <dbReference type="ARBA" id="ARBA00022452"/>
    </source>
</evidence>
<reference evidence="14 15" key="1">
    <citation type="submission" date="2019-03" db="EMBL/GenBank/DDBJ databases">
        <title>Genomic Encyclopedia of Type Strains, Phase IV (KMG-IV): sequencing the most valuable type-strain genomes for metagenomic binning, comparative biology and taxonomic classification.</title>
        <authorList>
            <person name="Goeker M."/>
        </authorList>
    </citation>
    <scope>NUCLEOTIDE SEQUENCE [LARGE SCALE GENOMIC DNA]</scope>
    <source>
        <strain evidence="14 15">DSM 654</strain>
    </source>
</reference>
<feature type="domain" description="TonB-dependent receptor-like beta-barrel" evidence="12">
    <location>
        <begin position="317"/>
        <end position="848"/>
    </location>
</feature>
<evidence type="ECO:0000256" key="6">
    <source>
        <dbReference type="ARBA" id="ARBA00023077"/>
    </source>
</evidence>
<evidence type="ECO:0000313" key="14">
    <source>
        <dbReference type="EMBL" id="TCV04285.1"/>
    </source>
</evidence>
<dbReference type="AlphaFoldDB" id="A0A4R3VMB6"/>
<comment type="similarity">
    <text evidence="2 10 11">Belongs to the TonB-dependent receptor family.</text>
</comment>
<dbReference type="InterPro" id="IPR037066">
    <property type="entry name" value="Plug_dom_sf"/>
</dbReference>
<evidence type="ECO:0000256" key="3">
    <source>
        <dbReference type="ARBA" id="ARBA00022448"/>
    </source>
</evidence>
<evidence type="ECO:0000259" key="13">
    <source>
        <dbReference type="Pfam" id="PF07715"/>
    </source>
</evidence>
<dbReference type="InterPro" id="IPR039426">
    <property type="entry name" value="TonB-dep_rcpt-like"/>
</dbReference>
<keyword evidence="15" id="KW-1185">Reference proteome</keyword>
<keyword evidence="5 10" id="KW-0812">Transmembrane</keyword>
<organism evidence="14 15">
    <name type="scientific">Roseateles saccharophilus</name>
    <name type="common">Pseudomonas saccharophila</name>
    <dbReference type="NCBI Taxonomy" id="304"/>
    <lineage>
        <taxon>Bacteria</taxon>
        <taxon>Pseudomonadati</taxon>
        <taxon>Pseudomonadota</taxon>
        <taxon>Betaproteobacteria</taxon>
        <taxon>Burkholderiales</taxon>
        <taxon>Sphaerotilaceae</taxon>
        <taxon>Roseateles</taxon>
    </lineage>
</organism>
<evidence type="ECO:0000256" key="7">
    <source>
        <dbReference type="ARBA" id="ARBA00023136"/>
    </source>
</evidence>
<dbReference type="RefSeq" id="WP_165917422.1">
    <property type="nucleotide sequence ID" value="NZ_CBCSGL010000007.1"/>
</dbReference>
<comment type="caution">
    <text evidence="14">The sequence shown here is derived from an EMBL/GenBank/DDBJ whole genome shotgun (WGS) entry which is preliminary data.</text>
</comment>
<keyword evidence="8 14" id="KW-0675">Receptor</keyword>
<dbReference type="SUPFAM" id="SSF56935">
    <property type="entry name" value="Porins"/>
    <property type="match status" value="1"/>
</dbReference>
<keyword evidence="7 10" id="KW-0472">Membrane</keyword>
<dbReference type="Gene3D" id="2.170.130.10">
    <property type="entry name" value="TonB-dependent receptor, plug domain"/>
    <property type="match status" value="1"/>
</dbReference>
<evidence type="ECO:0000256" key="2">
    <source>
        <dbReference type="ARBA" id="ARBA00009810"/>
    </source>
</evidence>
<dbReference type="InterPro" id="IPR000531">
    <property type="entry name" value="Beta-barrel_TonB"/>
</dbReference>
<dbReference type="InterPro" id="IPR012910">
    <property type="entry name" value="Plug_dom"/>
</dbReference>
<sequence>MLAAVGGSSYAQQQSETQLDRVVVTGSMIPRTMSETTEAMTVIKAESLKDMGITTVEQALALVSSNQPGVITASAVSSWGTGGGSFASLRGLGASKTLVLLDGQRLANNVVLGSAVDLNGIPFAAIERIEIVREGASSVYGTDAMAGVINFITKKSLQGGQLNVNGSRSQGGGGNTAGGDIAWGTGSLDKDGYNLLVTANYSKINEMKASQRSFAATGWYPSKGLSNQNGPMGTFPGSYTDANGNIFQVGYPACAGNPYLTKDQGNCAYLYSAAVDLIPPQTMWSGMVSFTKALPGDHTLNLQYFYASSKVSNWGGPQTYSFTMTPATNPTYFPTLANSTYVTGNGAAPPDLVDPITVGWTDPNNNRYQGDNNTEQRFVASLKGTVKGWDYSAAANYSVNNNALLVTGGYADYNKLAPGGILSDSINPFGPLSAQGQALIDGSYLNGKLASGKLSLWDVNLQASREVGDLFGSGKQATLALGVDARQEKIGFNPTDLATTLYNATYYPPAVVTGSRNSQAIYAEFDMPLTKEWDLTLSDRHDRYSDFGNTNNAKLSALYQPSKLVSFRAAALTGFRAPSLVDLFSPQVLGAAAGSMTGPGCASGNYDAIFTQANCAAQGMALSGGNPNLKPEKSTNYSFGIILAPVADLGITLDLFHIKISNEIQSIPDTVIYANPGQFSSLYKLNNLGSLTQAPVANTSCPNGPSSPTCGYVIQTVQNTGGIITSGADLSANYQMRTAVGKFRFGLEGTWTRSYLLQEYAGGQWLNLLGQFNGGNQPAIRWQHQLSVDWTNGDWGAGLTNHYTASYADEFKDAANQTIRVGSYAVWGAYASWKPMPAMKLLVGVRNLLNTNPPFSNQTQNWQSGYNPVFSDPTGRAWYLRATYDF</sequence>
<dbReference type="CDD" id="cd01347">
    <property type="entry name" value="ligand_gated_channel"/>
    <property type="match status" value="1"/>
</dbReference>
<dbReference type="PROSITE" id="PS52016">
    <property type="entry name" value="TONB_DEPENDENT_REC_3"/>
    <property type="match status" value="1"/>
</dbReference>
<evidence type="ECO:0000256" key="9">
    <source>
        <dbReference type="ARBA" id="ARBA00023237"/>
    </source>
</evidence>
<accession>A0A4R3VMB6</accession>
<evidence type="ECO:0000256" key="5">
    <source>
        <dbReference type="ARBA" id="ARBA00022692"/>
    </source>
</evidence>
<evidence type="ECO:0000256" key="10">
    <source>
        <dbReference type="PROSITE-ProRule" id="PRU01360"/>
    </source>
</evidence>